<reference evidence="2 3" key="1">
    <citation type="submission" date="2016-12" db="EMBL/GenBank/DDBJ databases">
        <authorList>
            <person name="Song W.-J."/>
            <person name="Kurnit D.M."/>
        </authorList>
    </citation>
    <scope>NUCLEOTIDE SEQUENCE [LARGE SCALE GENOMIC DNA]</scope>
    <source>
        <strain evidence="2 3">IMCC3135</strain>
    </source>
</reference>
<gene>
    <name evidence="2" type="primary">pssM</name>
    <name evidence="2" type="ORF">IMCC3135_14600</name>
</gene>
<evidence type="ECO:0000313" key="2">
    <source>
        <dbReference type="EMBL" id="ASJ73005.1"/>
    </source>
</evidence>
<evidence type="ECO:0000259" key="1">
    <source>
        <dbReference type="Pfam" id="PF04230"/>
    </source>
</evidence>
<feature type="domain" description="Polysaccharide pyruvyl transferase" evidence="1">
    <location>
        <begin position="78"/>
        <end position="189"/>
    </location>
</feature>
<keyword evidence="3" id="KW-1185">Reference proteome</keyword>
<dbReference type="Proteomes" id="UP000250079">
    <property type="component" value="Chromosome"/>
</dbReference>
<organism evidence="2 3">
    <name type="scientific">Granulosicoccus antarcticus IMCC3135</name>
    <dbReference type="NCBI Taxonomy" id="1192854"/>
    <lineage>
        <taxon>Bacteria</taxon>
        <taxon>Pseudomonadati</taxon>
        <taxon>Pseudomonadota</taxon>
        <taxon>Gammaproteobacteria</taxon>
        <taxon>Chromatiales</taxon>
        <taxon>Granulosicoccaceae</taxon>
        <taxon>Granulosicoccus</taxon>
    </lineage>
</organism>
<dbReference type="EC" id="2.5.1.98" evidence="2"/>
<accession>A0A2Z2NR85</accession>
<dbReference type="AlphaFoldDB" id="A0A2Z2NR85"/>
<dbReference type="EMBL" id="CP018632">
    <property type="protein sequence ID" value="ASJ73005.1"/>
    <property type="molecule type" value="Genomic_DNA"/>
</dbReference>
<proteinExistence type="predicted"/>
<dbReference type="KEGG" id="gai:IMCC3135_14600"/>
<dbReference type="GO" id="GO:0016740">
    <property type="term" value="F:transferase activity"/>
    <property type="evidence" value="ECO:0007669"/>
    <property type="project" value="UniProtKB-KW"/>
</dbReference>
<keyword evidence="2" id="KW-0670">Pyruvate</keyword>
<keyword evidence="2" id="KW-0808">Transferase</keyword>
<protein>
    <submittedName>
        <fullName evidence="2">Exopolysaccharide glucosyl ketal-pyruvate-transferase</fullName>
        <ecNumber evidence="2">2.5.1.98</ecNumber>
    </submittedName>
</protein>
<evidence type="ECO:0000313" key="3">
    <source>
        <dbReference type="Proteomes" id="UP000250079"/>
    </source>
</evidence>
<dbReference type="OrthoDB" id="9803627at2"/>
<dbReference type="InterPro" id="IPR007345">
    <property type="entry name" value="Polysacch_pyruvyl_Trfase"/>
</dbReference>
<name>A0A2Z2NR85_9GAMM</name>
<sequence length="308" mass="35163">MIIEYCRTKNYNFGDDLNPWIWPRLLGDELLSRDDGIYLVGIGTLLTSKRLEVQLKDAKEVVIFSSGTWGDNAPALPENCKVYGVRGPRTAKRLGLSEDKAIGDGAYLLRKVDLPAVKQTNDIGFMPHHRSEQYIDWQTICDQLGIKFITAQQPVDDCLAQLRSCKRVITEAMHGAIVADAMRIPWTPVKFSPLFREDKWYDFAESMQLKLSFYPLPFINHQSMPFLKMVEVGSKKFISQTFNIKPKWQELIFNGFGKNSESTLELIESLKEVISLNKTCMSSDEVVESVTDKQYELVSKLKEDYKAS</sequence>
<dbReference type="Pfam" id="PF04230">
    <property type="entry name" value="PS_pyruv_trans"/>
    <property type="match status" value="1"/>
</dbReference>